<name>A9NS46_PICSI</name>
<dbReference type="Gene3D" id="3.30.60.30">
    <property type="match status" value="1"/>
</dbReference>
<keyword evidence="2" id="KW-0732">Signal</keyword>
<organism evidence="3">
    <name type="scientific">Picea sitchensis</name>
    <name type="common">Sitka spruce</name>
    <name type="synonym">Pinus sitchensis</name>
    <dbReference type="NCBI Taxonomy" id="3332"/>
    <lineage>
        <taxon>Eukaryota</taxon>
        <taxon>Viridiplantae</taxon>
        <taxon>Streptophyta</taxon>
        <taxon>Embryophyta</taxon>
        <taxon>Tracheophyta</taxon>
        <taxon>Spermatophyta</taxon>
        <taxon>Pinopsida</taxon>
        <taxon>Pinidae</taxon>
        <taxon>Conifers I</taxon>
        <taxon>Pinales</taxon>
        <taxon>Pinaceae</taxon>
        <taxon>Picea</taxon>
    </lineage>
</organism>
<reference evidence="3" key="1">
    <citation type="journal article" date="2008" name="BMC Genomics">
        <title>A conifer genomics resource of 200,000 spruce (Picea spp.) ESTs and 6,464 high-quality, sequence-finished full-length cDNAs for Sitka spruce (Picea sitchensis).</title>
        <authorList>
            <person name="Ralph S.G."/>
            <person name="Chun H.J."/>
            <person name="Kolosova N."/>
            <person name="Cooper D."/>
            <person name="Oddy C."/>
            <person name="Ritland C.E."/>
            <person name="Kirkpatrick R."/>
            <person name="Moore R."/>
            <person name="Barber S."/>
            <person name="Holt R.A."/>
            <person name="Jones S.J."/>
            <person name="Marra M.A."/>
            <person name="Douglas C.J."/>
            <person name="Ritland K."/>
            <person name="Bohlmann J."/>
        </authorList>
    </citation>
    <scope>NUCLEOTIDE SEQUENCE</scope>
    <source>
        <tissue evidence="3">Green portion of the leader tissue</tissue>
    </source>
</reference>
<evidence type="ECO:0008006" key="4">
    <source>
        <dbReference type="Google" id="ProtNLM"/>
    </source>
</evidence>
<keyword evidence="1" id="KW-0472">Membrane</keyword>
<dbReference type="PANTHER" id="PTHR34376">
    <property type="entry name" value="SERINE PROTEASE INHIBITOR, KAZAL-TYPE FAMILY PROTEIN"/>
    <property type="match status" value="1"/>
</dbReference>
<evidence type="ECO:0000256" key="1">
    <source>
        <dbReference type="SAM" id="Phobius"/>
    </source>
</evidence>
<sequence length="131" mass="13542">MAGYVQPGLVLILLFLITNTLFGAALSGPESEIAIALPSEGNTRRLSVCSEKNESASCPVSCFRPDPVCGVDGITYWCGCTDAQCAGVDVAKIGFCEVGNGGSGLLSGEALLLVHIVWLILLGFIVLIGVP</sequence>
<evidence type="ECO:0000256" key="2">
    <source>
        <dbReference type="SAM" id="SignalP"/>
    </source>
</evidence>
<proteinExistence type="evidence at transcript level"/>
<protein>
    <recommendedName>
        <fullName evidence="4">Kazal-like domain-containing protein</fullName>
    </recommendedName>
</protein>
<keyword evidence="1" id="KW-0812">Transmembrane</keyword>
<dbReference type="AlphaFoldDB" id="A9NS46"/>
<keyword evidence="1" id="KW-1133">Transmembrane helix</keyword>
<feature type="transmembrane region" description="Helical" evidence="1">
    <location>
        <begin position="110"/>
        <end position="130"/>
    </location>
</feature>
<feature type="signal peptide" evidence="2">
    <location>
        <begin position="1"/>
        <end position="27"/>
    </location>
</feature>
<dbReference type="PANTHER" id="PTHR34376:SF2">
    <property type="entry name" value="SERINE PROTEASE INHIBITOR, KAZAL-TYPE FAMILY PROTEIN"/>
    <property type="match status" value="1"/>
</dbReference>
<feature type="chain" id="PRO_5002739073" description="Kazal-like domain-containing protein" evidence="2">
    <location>
        <begin position="28"/>
        <end position="131"/>
    </location>
</feature>
<dbReference type="OMA" id="MCSGTRV"/>
<accession>A9NS46</accession>
<evidence type="ECO:0000313" key="3">
    <source>
        <dbReference type="EMBL" id="ABK23457.1"/>
    </source>
</evidence>
<dbReference type="EMBL" id="EF084129">
    <property type="protein sequence ID" value="ABK23457.1"/>
    <property type="molecule type" value="mRNA"/>
</dbReference>